<dbReference type="AlphaFoldDB" id="A0A7W1WRC2"/>
<accession>A0A7W1WRC2</accession>
<dbReference type="Proteomes" id="UP000535491">
    <property type="component" value="Unassembled WGS sequence"/>
</dbReference>
<protein>
    <recommendedName>
        <fullName evidence="3">Glycosyltransferase</fullName>
    </recommendedName>
</protein>
<evidence type="ECO:0000313" key="2">
    <source>
        <dbReference type="Proteomes" id="UP000535491"/>
    </source>
</evidence>
<dbReference type="Gene3D" id="3.40.50.2000">
    <property type="entry name" value="Glycogen Phosphorylase B"/>
    <property type="match status" value="1"/>
</dbReference>
<evidence type="ECO:0000313" key="1">
    <source>
        <dbReference type="EMBL" id="MBA4494471.1"/>
    </source>
</evidence>
<dbReference type="EMBL" id="JACEIQ010000007">
    <property type="protein sequence ID" value="MBA4494471.1"/>
    <property type="molecule type" value="Genomic_DNA"/>
</dbReference>
<dbReference type="SUPFAM" id="SSF53756">
    <property type="entry name" value="UDP-Glycosyltransferase/glycogen phosphorylase"/>
    <property type="match status" value="1"/>
</dbReference>
<proteinExistence type="predicted"/>
<reference evidence="1 2" key="1">
    <citation type="submission" date="2020-07" db="EMBL/GenBank/DDBJ databases">
        <authorList>
            <person name="Feng H."/>
        </authorList>
    </citation>
    <scope>NUCLEOTIDE SEQUENCE [LARGE SCALE GENOMIC DNA]</scope>
    <source>
        <strain evidence="2">s-10</strain>
    </source>
</reference>
<gene>
    <name evidence="1" type="ORF">H1191_09145</name>
</gene>
<comment type="caution">
    <text evidence="1">The sequence shown here is derived from an EMBL/GenBank/DDBJ whole genome shotgun (WGS) entry which is preliminary data.</text>
</comment>
<sequence length="295" mass="34206">MNQSLYMLYPSRLPERMMAVFPPVIPEPGRVVKRISASDAEIKELEIDHFTTCHLFNPPLSLIKQLPKHPAVTLSFDSIPTQEMFPWIKPYPVHVPSLALRSIFRQHGISAEVVHPCPVKLNSLSDSRRQSRKRFHLYRKQLLWIDDRLINARHRPFILHTLQNIVKQYPELKVGWVTKRLTGSINGFTLIHPERAERERLWAAADYLLTAGPVQQSLTPLHLQFLSMGIPVITAEGGDHDEWVNHLFSGVVLNRKYLQKELRKYLNLLLRQPRLVSQLRNNGRILVNSLLELKQ</sequence>
<evidence type="ECO:0008006" key="3">
    <source>
        <dbReference type="Google" id="ProtNLM"/>
    </source>
</evidence>
<organism evidence="1 2">
    <name type="scientific">Paenactinomyces guangxiensis</name>
    <dbReference type="NCBI Taxonomy" id="1490290"/>
    <lineage>
        <taxon>Bacteria</taxon>
        <taxon>Bacillati</taxon>
        <taxon>Bacillota</taxon>
        <taxon>Bacilli</taxon>
        <taxon>Bacillales</taxon>
        <taxon>Thermoactinomycetaceae</taxon>
        <taxon>Paenactinomyces</taxon>
    </lineage>
</organism>
<dbReference type="RefSeq" id="WP_181751709.1">
    <property type="nucleotide sequence ID" value="NZ_JACEIQ010000007.1"/>
</dbReference>
<name>A0A7W1WRC2_9BACL</name>
<keyword evidence="2" id="KW-1185">Reference proteome</keyword>